<comment type="caution">
    <text evidence="1">The sequence shown here is derived from an EMBL/GenBank/DDBJ whole genome shotgun (WGS) entry which is preliminary data.</text>
</comment>
<dbReference type="Proteomes" id="UP001054252">
    <property type="component" value="Unassembled WGS sequence"/>
</dbReference>
<organism evidence="1 2">
    <name type="scientific">Rubroshorea leprosula</name>
    <dbReference type="NCBI Taxonomy" id="152421"/>
    <lineage>
        <taxon>Eukaryota</taxon>
        <taxon>Viridiplantae</taxon>
        <taxon>Streptophyta</taxon>
        <taxon>Embryophyta</taxon>
        <taxon>Tracheophyta</taxon>
        <taxon>Spermatophyta</taxon>
        <taxon>Magnoliopsida</taxon>
        <taxon>eudicotyledons</taxon>
        <taxon>Gunneridae</taxon>
        <taxon>Pentapetalae</taxon>
        <taxon>rosids</taxon>
        <taxon>malvids</taxon>
        <taxon>Malvales</taxon>
        <taxon>Dipterocarpaceae</taxon>
        <taxon>Rubroshorea</taxon>
    </lineage>
</organism>
<name>A0AAV5JRL2_9ROSI</name>
<dbReference type="AlphaFoldDB" id="A0AAV5JRL2"/>
<keyword evidence="2" id="KW-1185">Reference proteome</keyword>
<evidence type="ECO:0000313" key="1">
    <source>
        <dbReference type="EMBL" id="GKV13571.1"/>
    </source>
</evidence>
<reference evidence="1 2" key="1">
    <citation type="journal article" date="2021" name="Commun. Biol.">
        <title>The genome of Shorea leprosula (Dipterocarpaceae) highlights the ecological relevance of drought in aseasonal tropical rainforests.</title>
        <authorList>
            <person name="Ng K.K.S."/>
            <person name="Kobayashi M.J."/>
            <person name="Fawcett J.A."/>
            <person name="Hatakeyama M."/>
            <person name="Paape T."/>
            <person name="Ng C.H."/>
            <person name="Ang C.C."/>
            <person name="Tnah L.H."/>
            <person name="Lee C.T."/>
            <person name="Nishiyama T."/>
            <person name="Sese J."/>
            <person name="O'Brien M.J."/>
            <person name="Copetti D."/>
            <person name="Mohd Noor M.I."/>
            <person name="Ong R.C."/>
            <person name="Putra M."/>
            <person name="Sireger I.Z."/>
            <person name="Indrioko S."/>
            <person name="Kosugi Y."/>
            <person name="Izuno A."/>
            <person name="Isagi Y."/>
            <person name="Lee S.L."/>
            <person name="Shimizu K.K."/>
        </authorList>
    </citation>
    <scope>NUCLEOTIDE SEQUENCE [LARGE SCALE GENOMIC DNA]</scope>
    <source>
        <strain evidence="1">214</strain>
    </source>
</reference>
<gene>
    <name evidence="1" type="ORF">SLEP1_g24566</name>
</gene>
<proteinExistence type="predicted"/>
<dbReference type="EMBL" id="BPVZ01000039">
    <property type="protein sequence ID" value="GKV13571.1"/>
    <property type="molecule type" value="Genomic_DNA"/>
</dbReference>
<sequence>MYLKSKYQSQLKVLQLALEKNRMGCNSAKPVVEMVSRLYRAGSPDNLTTRALRPTGHLMTPNG</sequence>
<protein>
    <submittedName>
        <fullName evidence="1">Uncharacterized protein</fullName>
    </submittedName>
</protein>
<evidence type="ECO:0000313" key="2">
    <source>
        <dbReference type="Proteomes" id="UP001054252"/>
    </source>
</evidence>
<accession>A0AAV5JRL2</accession>